<evidence type="ECO:0000259" key="1">
    <source>
        <dbReference type="Pfam" id="PF14244"/>
    </source>
</evidence>
<accession>A0A151RH85</accession>
<evidence type="ECO:0000313" key="3">
    <source>
        <dbReference type="Proteomes" id="UP000075243"/>
    </source>
</evidence>
<proteinExistence type="predicted"/>
<feature type="non-terminal residue" evidence="2">
    <location>
        <position position="1"/>
    </location>
</feature>
<dbReference type="EMBL" id="KQ483744">
    <property type="protein sequence ID" value="KYP41930.1"/>
    <property type="molecule type" value="Genomic_DNA"/>
</dbReference>
<dbReference type="InterPro" id="IPR029472">
    <property type="entry name" value="Copia-like_N"/>
</dbReference>
<reference evidence="2" key="1">
    <citation type="journal article" date="2012" name="Nat. Biotechnol.">
        <title>Draft genome sequence of pigeonpea (Cajanus cajan), an orphan legume crop of resource-poor farmers.</title>
        <authorList>
            <person name="Varshney R.K."/>
            <person name="Chen W."/>
            <person name="Li Y."/>
            <person name="Bharti A.K."/>
            <person name="Saxena R.K."/>
            <person name="Schlueter J.A."/>
            <person name="Donoghue M.T."/>
            <person name="Azam S."/>
            <person name="Fan G."/>
            <person name="Whaley A.M."/>
            <person name="Farmer A.D."/>
            <person name="Sheridan J."/>
            <person name="Iwata A."/>
            <person name="Tuteja R."/>
            <person name="Penmetsa R.V."/>
            <person name="Wu W."/>
            <person name="Upadhyaya H.D."/>
            <person name="Yang S.P."/>
            <person name="Shah T."/>
            <person name="Saxena K.B."/>
            <person name="Michael T."/>
            <person name="McCombie W.R."/>
            <person name="Yang B."/>
            <person name="Zhang G."/>
            <person name="Yang H."/>
            <person name="Wang J."/>
            <person name="Spillane C."/>
            <person name="Cook D.R."/>
            <person name="May G.D."/>
            <person name="Xu X."/>
            <person name="Jackson S.A."/>
        </authorList>
    </citation>
    <scope>NUCLEOTIDE SEQUENCE [LARGE SCALE GENOMIC DNA]</scope>
</reference>
<dbReference type="Proteomes" id="UP000075243">
    <property type="component" value="Unassembled WGS sequence"/>
</dbReference>
<gene>
    <name evidence="2" type="ORF">KK1_036667</name>
</gene>
<evidence type="ECO:0000313" key="2">
    <source>
        <dbReference type="EMBL" id="KYP41930.1"/>
    </source>
</evidence>
<sequence>VLANYIRPRENLAAVLVCPPLNGGNYHSWIRLMKREIISKNKYKFIDGSLPPPNQSDSSFEVCERCKSYFYKVISHTTP</sequence>
<dbReference type="Pfam" id="PF14244">
    <property type="entry name" value="Retrotran_gag_3"/>
    <property type="match status" value="1"/>
</dbReference>
<protein>
    <recommendedName>
        <fullName evidence="1">Retrotransposon Copia-like N-terminal domain-containing protein</fullName>
    </recommendedName>
</protein>
<feature type="domain" description="Retrotransposon Copia-like N-terminal" evidence="1">
    <location>
        <begin position="8"/>
        <end position="54"/>
    </location>
</feature>
<keyword evidence="3" id="KW-1185">Reference proteome</keyword>
<dbReference type="PANTHER" id="PTHR37610:SF55">
    <property type="entry name" value="RETROTRANSPOSON COPIA-LIKE N-TERMINAL DOMAIN-CONTAINING PROTEIN"/>
    <property type="match status" value="1"/>
</dbReference>
<dbReference type="Gramene" id="C.cajan_37449.t">
    <property type="protein sequence ID" value="C.cajan_37449.t.cds1"/>
    <property type="gene ID" value="C.cajan_37449"/>
</dbReference>
<name>A0A151RH85_CAJCA</name>
<dbReference type="PANTHER" id="PTHR37610">
    <property type="entry name" value="CCHC-TYPE DOMAIN-CONTAINING PROTEIN"/>
    <property type="match status" value="1"/>
</dbReference>
<organism evidence="2 3">
    <name type="scientific">Cajanus cajan</name>
    <name type="common">Pigeon pea</name>
    <name type="synonym">Cajanus indicus</name>
    <dbReference type="NCBI Taxonomy" id="3821"/>
    <lineage>
        <taxon>Eukaryota</taxon>
        <taxon>Viridiplantae</taxon>
        <taxon>Streptophyta</taxon>
        <taxon>Embryophyta</taxon>
        <taxon>Tracheophyta</taxon>
        <taxon>Spermatophyta</taxon>
        <taxon>Magnoliopsida</taxon>
        <taxon>eudicotyledons</taxon>
        <taxon>Gunneridae</taxon>
        <taxon>Pentapetalae</taxon>
        <taxon>rosids</taxon>
        <taxon>fabids</taxon>
        <taxon>Fabales</taxon>
        <taxon>Fabaceae</taxon>
        <taxon>Papilionoideae</taxon>
        <taxon>50 kb inversion clade</taxon>
        <taxon>NPAAA clade</taxon>
        <taxon>indigoferoid/millettioid clade</taxon>
        <taxon>Phaseoleae</taxon>
        <taxon>Cajanus</taxon>
    </lineage>
</organism>
<dbReference type="AlphaFoldDB" id="A0A151RH85"/>